<keyword evidence="7" id="KW-0130">Cell adhesion</keyword>
<evidence type="ECO:0000256" key="2">
    <source>
        <dbReference type="ARBA" id="ARBA00021368"/>
    </source>
</evidence>
<dbReference type="PANTHER" id="PTHR12080:SF54">
    <property type="entry name" value="T-CELL SURFACE ANTIGEN CD2"/>
    <property type="match status" value="1"/>
</dbReference>
<keyword evidence="9 15" id="KW-0472">Membrane</keyword>
<keyword evidence="12" id="KW-0393">Immunoglobulin domain</keyword>
<dbReference type="InterPro" id="IPR015631">
    <property type="entry name" value="CD2/SLAM_rcpt"/>
</dbReference>
<keyword evidence="10" id="KW-1015">Disulfide bond</keyword>
<feature type="domain" description="Immunoglobulin C2-set" evidence="17">
    <location>
        <begin position="131"/>
        <end position="202"/>
    </location>
</feature>
<keyword evidence="3" id="KW-1003">Cell membrane</keyword>
<evidence type="ECO:0000256" key="14">
    <source>
        <dbReference type="SAM" id="MobiDB-lite"/>
    </source>
</evidence>
<evidence type="ECO:0000256" key="4">
    <source>
        <dbReference type="ARBA" id="ARBA00022692"/>
    </source>
</evidence>
<dbReference type="CTD" id="914"/>
<evidence type="ECO:0000256" key="10">
    <source>
        <dbReference type="ARBA" id="ARBA00023157"/>
    </source>
</evidence>
<keyword evidence="19" id="KW-1185">Reference proteome</keyword>
<dbReference type="Gene3D" id="2.60.40.10">
    <property type="entry name" value="Immunoglobulins"/>
    <property type="match status" value="2"/>
</dbReference>
<feature type="transmembrane region" description="Helical" evidence="15">
    <location>
        <begin position="207"/>
        <end position="231"/>
    </location>
</feature>
<feature type="domain" description="Immunoglobulin V-set" evidence="18">
    <location>
        <begin position="29"/>
        <end position="122"/>
    </location>
</feature>
<evidence type="ECO:0000256" key="15">
    <source>
        <dbReference type="SAM" id="Phobius"/>
    </source>
</evidence>
<feature type="region of interest" description="Disordered" evidence="14">
    <location>
        <begin position="250"/>
        <end position="342"/>
    </location>
</feature>
<dbReference type="InterPro" id="IPR013106">
    <property type="entry name" value="Ig_V-set"/>
</dbReference>
<name>A0A9B0U2T6_CHRAS</name>
<evidence type="ECO:0000256" key="16">
    <source>
        <dbReference type="SAM" id="SignalP"/>
    </source>
</evidence>
<protein>
    <recommendedName>
        <fullName evidence="2">T-cell surface antigen CD2</fullName>
    </recommendedName>
</protein>
<gene>
    <name evidence="20" type="primary">CD2</name>
</gene>
<feature type="compositionally biased region" description="Polar residues" evidence="14">
    <location>
        <begin position="265"/>
        <end position="275"/>
    </location>
</feature>
<comment type="subunit">
    <text evidence="13">Interacts with CD48. Interacts with CD58 (LFA-3). Interacts with CD2AP. Interacts with PSTPIP1. Interacts with FCGR3A; this interaction modulates NK cell activation and cytotoxicity.</text>
</comment>
<evidence type="ECO:0000256" key="5">
    <source>
        <dbReference type="ARBA" id="ARBA00022729"/>
    </source>
</evidence>
<dbReference type="PANTHER" id="PTHR12080">
    <property type="entry name" value="SIGNALING LYMPHOCYTIC ACTIVATION MOLECULE"/>
    <property type="match status" value="1"/>
</dbReference>
<feature type="chain" id="PRO_5038865700" description="T-cell surface antigen CD2" evidence="16">
    <location>
        <begin position="25"/>
        <end position="342"/>
    </location>
</feature>
<evidence type="ECO:0000256" key="9">
    <source>
        <dbReference type="ARBA" id="ARBA00023136"/>
    </source>
</evidence>
<keyword evidence="4 15" id="KW-0812">Transmembrane</keyword>
<dbReference type="PRINTS" id="PR01870">
    <property type="entry name" value="CD2ANTIGEN"/>
</dbReference>
<evidence type="ECO:0000259" key="17">
    <source>
        <dbReference type="Pfam" id="PF05790"/>
    </source>
</evidence>
<comment type="subcellular location">
    <subcellularLocation>
        <location evidence="1">Cell membrane</location>
        <topology evidence="1">Single-pass type I membrane protein</topology>
    </subcellularLocation>
</comment>
<dbReference type="GeneID" id="102821519"/>
<dbReference type="GO" id="GO:0005886">
    <property type="term" value="C:plasma membrane"/>
    <property type="evidence" value="ECO:0007669"/>
    <property type="project" value="UniProtKB-SubCell"/>
</dbReference>
<organism evidence="19 20">
    <name type="scientific">Chrysochloris asiatica</name>
    <name type="common">Cape golden mole</name>
    <dbReference type="NCBI Taxonomy" id="185453"/>
    <lineage>
        <taxon>Eukaryota</taxon>
        <taxon>Metazoa</taxon>
        <taxon>Chordata</taxon>
        <taxon>Craniata</taxon>
        <taxon>Vertebrata</taxon>
        <taxon>Euteleostomi</taxon>
        <taxon>Mammalia</taxon>
        <taxon>Eutheria</taxon>
        <taxon>Afrotheria</taxon>
        <taxon>Chrysochloridae</taxon>
        <taxon>Chrysochlorinae</taxon>
        <taxon>Chrysochloris</taxon>
    </lineage>
</organism>
<accession>A0A9B0U2T6</accession>
<dbReference type="InterPro" id="IPR015632">
    <property type="entry name" value="CD2"/>
</dbReference>
<keyword evidence="11" id="KW-0325">Glycoprotein</keyword>
<dbReference type="AlphaFoldDB" id="A0A9B0U2T6"/>
<evidence type="ECO:0000313" key="19">
    <source>
        <dbReference type="Proteomes" id="UP000504623"/>
    </source>
</evidence>
<feature type="compositionally biased region" description="Basic and acidic residues" evidence="14">
    <location>
        <begin position="250"/>
        <end position="259"/>
    </location>
</feature>
<dbReference type="OrthoDB" id="8439544at2759"/>
<evidence type="ECO:0000256" key="3">
    <source>
        <dbReference type="ARBA" id="ARBA00022475"/>
    </source>
</evidence>
<evidence type="ECO:0000256" key="7">
    <source>
        <dbReference type="ARBA" id="ARBA00022889"/>
    </source>
</evidence>
<dbReference type="InterPro" id="IPR036179">
    <property type="entry name" value="Ig-like_dom_sf"/>
</dbReference>
<evidence type="ECO:0000259" key="18">
    <source>
        <dbReference type="Pfam" id="PF07686"/>
    </source>
</evidence>
<dbReference type="GO" id="GO:0005102">
    <property type="term" value="F:signaling receptor binding"/>
    <property type="evidence" value="ECO:0007669"/>
    <property type="project" value="TreeGrafter"/>
</dbReference>
<dbReference type="Pfam" id="PF07686">
    <property type="entry name" value="V-set"/>
    <property type="match status" value="1"/>
</dbReference>
<dbReference type="InterPro" id="IPR013783">
    <property type="entry name" value="Ig-like_fold"/>
</dbReference>
<evidence type="ECO:0000256" key="11">
    <source>
        <dbReference type="ARBA" id="ARBA00023180"/>
    </source>
</evidence>
<dbReference type="Pfam" id="PF05790">
    <property type="entry name" value="C2-set"/>
    <property type="match status" value="1"/>
</dbReference>
<evidence type="ECO:0000256" key="8">
    <source>
        <dbReference type="ARBA" id="ARBA00022989"/>
    </source>
</evidence>
<feature type="signal peptide" evidence="16">
    <location>
        <begin position="1"/>
        <end position="24"/>
    </location>
</feature>
<dbReference type="Proteomes" id="UP000504623">
    <property type="component" value="Unplaced"/>
</dbReference>
<dbReference type="GO" id="GO:0009986">
    <property type="term" value="C:cell surface"/>
    <property type="evidence" value="ECO:0007669"/>
    <property type="project" value="UniProtKB-ARBA"/>
</dbReference>
<dbReference type="GO" id="GO:0098609">
    <property type="term" value="P:cell-cell adhesion"/>
    <property type="evidence" value="ECO:0007669"/>
    <property type="project" value="TreeGrafter"/>
</dbReference>
<evidence type="ECO:0000313" key="20">
    <source>
        <dbReference type="RefSeq" id="XP_006874872.1"/>
    </source>
</evidence>
<dbReference type="SUPFAM" id="SSF48726">
    <property type="entry name" value="Immunoglobulin"/>
    <property type="match status" value="2"/>
</dbReference>
<dbReference type="RefSeq" id="XP_006874872.1">
    <property type="nucleotide sequence ID" value="XM_006874810.1"/>
</dbReference>
<sequence length="342" mass="38546">MNLPCKILATFFLICNLSTKGTVSEEATIVWGALGYDINLNIPGFQVTDDIDDIRWLRKEDKIKVAQFRNGSSINKLPKYDIFRNGTLNIKNLMKNSNCIYEVEVYHENGKHVLDRTIDLRILEMVSVPNITWSCANKTLSCEVTKGDNPELQLLQNGNSIIKSNQTIITHTWSIRQTPSFTCMASNKVSKEIFEVNITCTEEGLNIYLMSTIIGGGVLFFIFVALLIFYISKKKKQGSGRNDEEVEIRAHKMTTEERVRKSHHNPGSTSQTPAVSQPPPPPGHRSQAPDHYPRPVGHQAQRRQQTRPNPPPTGTQVHQQKGPPLPRPRVQQKHPPGATEYS</sequence>
<keyword evidence="8 15" id="KW-1133">Transmembrane helix</keyword>
<keyword evidence="5 16" id="KW-0732">Signal</keyword>
<dbReference type="GO" id="GO:0032729">
    <property type="term" value="P:positive regulation of type II interferon production"/>
    <property type="evidence" value="ECO:0007669"/>
    <property type="project" value="TreeGrafter"/>
</dbReference>
<evidence type="ECO:0000256" key="13">
    <source>
        <dbReference type="ARBA" id="ARBA00046549"/>
    </source>
</evidence>
<evidence type="ECO:0000256" key="6">
    <source>
        <dbReference type="ARBA" id="ARBA00022737"/>
    </source>
</evidence>
<evidence type="ECO:0000256" key="12">
    <source>
        <dbReference type="ARBA" id="ARBA00023319"/>
    </source>
</evidence>
<reference evidence="20" key="1">
    <citation type="submission" date="2025-08" db="UniProtKB">
        <authorList>
            <consortium name="RefSeq"/>
        </authorList>
    </citation>
    <scope>IDENTIFICATION</scope>
    <source>
        <tissue evidence="20">Spleen</tissue>
    </source>
</reference>
<proteinExistence type="predicted"/>
<dbReference type="InterPro" id="IPR008424">
    <property type="entry name" value="Ig_C2-set"/>
</dbReference>
<evidence type="ECO:0000256" key="1">
    <source>
        <dbReference type="ARBA" id="ARBA00004251"/>
    </source>
</evidence>
<keyword evidence="6" id="KW-0677">Repeat</keyword>